<organism evidence="7 8">
    <name type="scientific">Oryctolagus cuniculus</name>
    <name type="common">Rabbit</name>
    <dbReference type="NCBI Taxonomy" id="9986"/>
    <lineage>
        <taxon>Eukaryota</taxon>
        <taxon>Metazoa</taxon>
        <taxon>Chordata</taxon>
        <taxon>Craniata</taxon>
        <taxon>Vertebrata</taxon>
        <taxon>Euteleostomi</taxon>
        <taxon>Mammalia</taxon>
        <taxon>Eutheria</taxon>
        <taxon>Euarchontoglires</taxon>
        <taxon>Glires</taxon>
        <taxon>Lagomorpha</taxon>
        <taxon>Leporidae</taxon>
        <taxon>Oryctolagus</taxon>
    </lineage>
</organism>
<dbReference type="SMR" id="A0A5F9CXZ8"/>
<evidence type="ECO:0000256" key="1">
    <source>
        <dbReference type="ARBA" id="ARBA00022603"/>
    </source>
</evidence>
<sequence length="166" mass="18186">MWVPATGLPLRLAPLALAGAGRFCILRTRATTRGDPPRRGLSDSSPQLLPYPDFGESPPWVCKHRLDPKRYVSSRGLAETLVQILRGSQKDPRSLFLECNPGPGVLTQALLETGAKVVALESDRNFIPRLEINFLGLAVVGAQKTITHITAVWNTKYFEVKDIGSP</sequence>
<feature type="chain" id="PRO_5023855385" evidence="6">
    <location>
        <begin position="19"/>
        <end position="166"/>
    </location>
</feature>
<name>A0A5F9CXZ8_RABIT</name>
<dbReference type="GO" id="GO:0008168">
    <property type="term" value="F:methyltransferase activity"/>
    <property type="evidence" value="ECO:0007669"/>
    <property type="project" value="UniProtKB-KW"/>
</dbReference>
<dbReference type="AlphaFoldDB" id="A0A5F9CXZ8"/>
<dbReference type="GeneTree" id="ENSGT00980000203225"/>
<keyword evidence="1" id="KW-0489">Methyltransferase</keyword>
<reference evidence="7" key="2">
    <citation type="submission" date="2025-08" db="UniProtKB">
        <authorList>
            <consortium name="Ensembl"/>
        </authorList>
    </citation>
    <scope>IDENTIFICATION</scope>
    <source>
        <strain evidence="7">Thorbecke</strain>
    </source>
</reference>
<dbReference type="Proteomes" id="UP000001811">
    <property type="component" value="Chromosome 16"/>
</dbReference>
<keyword evidence="4" id="KW-0694">RNA-binding</keyword>
<evidence type="ECO:0000256" key="6">
    <source>
        <dbReference type="SAM" id="SignalP"/>
    </source>
</evidence>
<feature type="region of interest" description="Disordered" evidence="5">
    <location>
        <begin position="31"/>
        <end position="50"/>
    </location>
</feature>
<accession>A0A5F9CXZ8</accession>
<dbReference type="SUPFAM" id="SSF53335">
    <property type="entry name" value="S-adenosyl-L-methionine-dependent methyltransferases"/>
    <property type="match status" value="1"/>
</dbReference>
<dbReference type="Bgee" id="ENSOCUG00000013727">
    <property type="expression patterns" value="Expressed in heart and 17 other cell types or tissues"/>
</dbReference>
<proteinExistence type="predicted"/>
<feature type="signal peptide" evidence="6">
    <location>
        <begin position="1"/>
        <end position="18"/>
    </location>
</feature>
<evidence type="ECO:0000256" key="3">
    <source>
        <dbReference type="ARBA" id="ARBA00022691"/>
    </source>
</evidence>
<reference evidence="7 8" key="1">
    <citation type="journal article" date="2011" name="Nature">
        <title>A high-resolution map of human evolutionary constraint using 29 mammals.</title>
        <authorList>
            <person name="Lindblad-Toh K."/>
            <person name="Garber M."/>
            <person name="Zuk O."/>
            <person name="Lin M.F."/>
            <person name="Parker B.J."/>
            <person name="Washietl S."/>
            <person name="Kheradpour P."/>
            <person name="Ernst J."/>
            <person name="Jordan G."/>
            <person name="Mauceli E."/>
            <person name="Ward L.D."/>
            <person name="Lowe C.B."/>
            <person name="Holloway A.K."/>
            <person name="Clamp M."/>
            <person name="Gnerre S."/>
            <person name="Alfoldi J."/>
            <person name="Beal K."/>
            <person name="Chang J."/>
            <person name="Clawson H."/>
            <person name="Cuff J."/>
            <person name="Di Palma F."/>
            <person name="Fitzgerald S."/>
            <person name="Flicek P."/>
            <person name="Guttman M."/>
            <person name="Hubisz M.J."/>
            <person name="Jaffe D.B."/>
            <person name="Jungreis I."/>
            <person name="Kent W.J."/>
            <person name="Kostka D."/>
            <person name="Lara M."/>
            <person name="Martins A.L."/>
            <person name="Massingham T."/>
            <person name="Moltke I."/>
            <person name="Raney B.J."/>
            <person name="Rasmussen M.D."/>
            <person name="Robinson J."/>
            <person name="Stark A."/>
            <person name="Vilella A.J."/>
            <person name="Wen J."/>
            <person name="Xie X."/>
            <person name="Zody M.C."/>
            <person name="Baldwin J."/>
            <person name="Bloom T."/>
            <person name="Chin C.W."/>
            <person name="Heiman D."/>
            <person name="Nicol R."/>
            <person name="Nusbaum C."/>
            <person name="Young S."/>
            <person name="Wilkinson J."/>
            <person name="Worley K.C."/>
            <person name="Kovar C.L."/>
            <person name="Muzny D.M."/>
            <person name="Gibbs R.A."/>
            <person name="Cree A."/>
            <person name="Dihn H.H."/>
            <person name="Fowler G."/>
            <person name="Jhangiani S."/>
            <person name="Joshi V."/>
            <person name="Lee S."/>
            <person name="Lewis L.R."/>
            <person name="Nazareth L.V."/>
            <person name="Okwuonu G."/>
            <person name="Santibanez J."/>
            <person name="Warren W.C."/>
            <person name="Mardis E.R."/>
            <person name="Weinstock G.M."/>
            <person name="Wilson R.K."/>
            <person name="Delehaunty K."/>
            <person name="Dooling D."/>
            <person name="Fronik C."/>
            <person name="Fulton L."/>
            <person name="Fulton B."/>
            <person name="Graves T."/>
            <person name="Minx P."/>
            <person name="Sodergren E."/>
            <person name="Birney E."/>
            <person name="Margulies E.H."/>
            <person name="Herrero J."/>
            <person name="Green E.D."/>
            <person name="Haussler D."/>
            <person name="Siepel A."/>
            <person name="Goldman N."/>
            <person name="Pollard K.S."/>
            <person name="Pedersen J.S."/>
            <person name="Lander E.S."/>
            <person name="Kellis M."/>
        </authorList>
    </citation>
    <scope>NUCLEOTIDE SEQUENCE [LARGE SCALE GENOMIC DNA]</scope>
    <source>
        <strain evidence="7 8">Thorbecke inbred</strain>
    </source>
</reference>
<dbReference type="GO" id="GO:0032259">
    <property type="term" value="P:methylation"/>
    <property type="evidence" value="ECO:0007669"/>
    <property type="project" value="UniProtKB-KW"/>
</dbReference>
<keyword evidence="2" id="KW-0808">Transferase</keyword>
<dbReference type="InterPro" id="IPR029063">
    <property type="entry name" value="SAM-dependent_MTases_sf"/>
</dbReference>
<dbReference type="EMBL" id="AAGW02026616">
    <property type="status" value="NOT_ANNOTATED_CDS"/>
    <property type="molecule type" value="Genomic_DNA"/>
</dbReference>
<dbReference type="Pfam" id="PF00398">
    <property type="entry name" value="RrnaAD"/>
    <property type="match status" value="1"/>
</dbReference>
<evidence type="ECO:0000256" key="5">
    <source>
        <dbReference type="SAM" id="MobiDB-lite"/>
    </source>
</evidence>
<evidence type="ECO:0000313" key="7">
    <source>
        <dbReference type="Ensembl" id="ENSOCUP00000038685.1"/>
    </source>
</evidence>
<dbReference type="EMBL" id="AAGW02026615">
    <property type="status" value="NOT_ANNOTATED_CDS"/>
    <property type="molecule type" value="Genomic_DNA"/>
</dbReference>
<evidence type="ECO:0000313" key="8">
    <source>
        <dbReference type="Proteomes" id="UP000001811"/>
    </source>
</evidence>
<dbReference type="Gene3D" id="3.40.50.150">
    <property type="entry name" value="Vaccinia Virus protein VP39"/>
    <property type="match status" value="1"/>
</dbReference>
<keyword evidence="8" id="KW-1185">Reference proteome</keyword>
<reference evidence="7" key="3">
    <citation type="submission" date="2025-09" db="UniProtKB">
        <authorList>
            <consortium name="Ensembl"/>
        </authorList>
    </citation>
    <scope>IDENTIFICATION</scope>
    <source>
        <strain evidence="7">Thorbecke</strain>
    </source>
</reference>
<keyword evidence="6" id="KW-0732">Signal</keyword>
<evidence type="ECO:0000256" key="2">
    <source>
        <dbReference type="ARBA" id="ARBA00022679"/>
    </source>
</evidence>
<keyword evidence="3" id="KW-0949">S-adenosyl-L-methionine</keyword>
<evidence type="ECO:0000256" key="4">
    <source>
        <dbReference type="ARBA" id="ARBA00022884"/>
    </source>
</evidence>
<dbReference type="InParanoid" id="A0A5F9CXZ8"/>
<dbReference type="GO" id="GO:0003723">
    <property type="term" value="F:RNA binding"/>
    <property type="evidence" value="ECO:0007669"/>
    <property type="project" value="UniProtKB-KW"/>
</dbReference>
<dbReference type="STRING" id="9986.ENSOCUP00000038685"/>
<dbReference type="Ensembl" id="ENSOCUT00000046463.1">
    <property type="protein sequence ID" value="ENSOCUP00000038685.1"/>
    <property type="gene ID" value="ENSOCUG00000013727.3"/>
</dbReference>
<protein>
    <submittedName>
        <fullName evidence="7">Uncharacterized protein</fullName>
    </submittedName>
</protein>
<dbReference type="InterPro" id="IPR001737">
    <property type="entry name" value="KsgA/Erm"/>
</dbReference>